<dbReference type="RefSeq" id="WP_062628153.1">
    <property type="nucleotide sequence ID" value="NZ_CP014327.1"/>
</dbReference>
<evidence type="ECO:0008006" key="5">
    <source>
        <dbReference type="Google" id="ProtNLM"/>
    </source>
</evidence>
<keyword evidence="2" id="KW-0732">Signal</keyword>
<keyword evidence="4" id="KW-1185">Reference proteome</keyword>
<dbReference type="EMBL" id="CP014327">
    <property type="protein sequence ID" value="AML50940.1"/>
    <property type="molecule type" value="Genomic_DNA"/>
</dbReference>
<reference evidence="3 4" key="1">
    <citation type="submission" date="2016-02" db="EMBL/GenBank/DDBJ databases">
        <title>Complete genome sequence of Halocynthiibacter arcticus PAMC 20958t from arctic marine sediment.</title>
        <authorList>
            <person name="Lee Y.M."/>
            <person name="Baek K."/>
            <person name="Lee H.K."/>
            <person name="Shin S.C."/>
        </authorList>
    </citation>
    <scope>NUCLEOTIDE SEQUENCE [LARGE SCALE GENOMIC DNA]</scope>
    <source>
        <strain evidence="3">PAMC 20958</strain>
    </source>
</reference>
<dbReference type="STRING" id="1579316.RC74_06325"/>
<gene>
    <name evidence="3" type="ORF">RC74_06325</name>
</gene>
<dbReference type="KEGG" id="hat:RC74_06325"/>
<proteinExistence type="predicted"/>
<evidence type="ECO:0000313" key="4">
    <source>
        <dbReference type="Proteomes" id="UP000070371"/>
    </source>
</evidence>
<protein>
    <recommendedName>
        <fullName evidence="5">Secreted protein</fullName>
    </recommendedName>
</protein>
<dbReference type="Proteomes" id="UP000070371">
    <property type="component" value="Chromosome"/>
</dbReference>
<evidence type="ECO:0000256" key="2">
    <source>
        <dbReference type="SAM" id="SignalP"/>
    </source>
</evidence>
<feature type="region of interest" description="Disordered" evidence="1">
    <location>
        <begin position="92"/>
        <end position="115"/>
    </location>
</feature>
<sequence length="115" mass="11925">MIKSNLKSGTALLVSFALITPTTGFTQTTENPFPCISPSGDEMADAEQFVQNLLATGNAELDTGTCSQDALDQALESGGDALALAIGAPAQVEEPETEVVETAPAEPDVAPKRFK</sequence>
<dbReference type="AlphaFoldDB" id="A0A126UY22"/>
<feature type="signal peptide" evidence="2">
    <location>
        <begin position="1"/>
        <end position="26"/>
    </location>
</feature>
<organism evidence="3 4">
    <name type="scientific">Falsihalocynthiibacter arcticus</name>
    <dbReference type="NCBI Taxonomy" id="1579316"/>
    <lineage>
        <taxon>Bacteria</taxon>
        <taxon>Pseudomonadati</taxon>
        <taxon>Pseudomonadota</taxon>
        <taxon>Alphaproteobacteria</taxon>
        <taxon>Rhodobacterales</taxon>
        <taxon>Roseobacteraceae</taxon>
        <taxon>Falsihalocynthiibacter</taxon>
    </lineage>
</organism>
<evidence type="ECO:0000256" key="1">
    <source>
        <dbReference type="SAM" id="MobiDB-lite"/>
    </source>
</evidence>
<evidence type="ECO:0000313" key="3">
    <source>
        <dbReference type="EMBL" id="AML50940.1"/>
    </source>
</evidence>
<name>A0A126UY22_9RHOB</name>
<accession>A0A126UY22</accession>
<feature type="chain" id="PRO_5007443144" description="Secreted protein" evidence="2">
    <location>
        <begin position="27"/>
        <end position="115"/>
    </location>
</feature>